<feature type="compositionally biased region" description="Polar residues" evidence="1">
    <location>
        <begin position="197"/>
        <end position="206"/>
    </location>
</feature>
<dbReference type="KEGG" id="cari:FNU76_21910"/>
<gene>
    <name evidence="2" type="ORF">FNU76_21910</name>
</gene>
<feature type="region of interest" description="Disordered" evidence="1">
    <location>
        <begin position="35"/>
        <end position="66"/>
    </location>
</feature>
<sequence length="206" mass="21547">MTLSGVSSSNYLAATSLRLHAASCGCTQCAAQRVETSPAPEDIQARDGNSPLSKTDTQLSQEEQEQVRKLQARDREVRQHEQAHLSAAGGITVSGPHYSYQRGPDGVSYAIGGEVNIDVSPGSTPQESLQKALSIARAALAPRDPSGADQAVAAQAGRMAQAARIEIAAEANGTGDDSKDSAERVRQAYQGARESGLPNNLISAYA</sequence>
<feature type="compositionally biased region" description="Polar residues" evidence="1">
    <location>
        <begin position="50"/>
        <end position="61"/>
    </location>
</feature>
<reference evidence="3" key="1">
    <citation type="submission" date="2019-07" db="EMBL/GenBank/DDBJ databases">
        <title>Chitinimonas sp. nov., isolated from Ny-Alesund, arctica soil.</title>
        <authorList>
            <person name="Xu Q."/>
            <person name="Peng F."/>
        </authorList>
    </citation>
    <scope>NUCLEOTIDE SEQUENCE [LARGE SCALE GENOMIC DNA]</scope>
    <source>
        <strain evidence="3">R3-44</strain>
    </source>
</reference>
<dbReference type="Pfam" id="PF12118">
    <property type="entry name" value="SprA-related"/>
    <property type="match status" value="1"/>
</dbReference>
<protein>
    <recommendedName>
        <fullName evidence="4">Catalase</fullName>
    </recommendedName>
</protein>
<organism evidence="2 3">
    <name type="scientific">Chitinimonas arctica</name>
    <dbReference type="NCBI Taxonomy" id="2594795"/>
    <lineage>
        <taxon>Bacteria</taxon>
        <taxon>Pseudomonadati</taxon>
        <taxon>Pseudomonadota</taxon>
        <taxon>Betaproteobacteria</taxon>
        <taxon>Neisseriales</taxon>
        <taxon>Chitinibacteraceae</taxon>
        <taxon>Chitinimonas</taxon>
    </lineage>
</organism>
<dbReference type="Proteomes" id="UP000317550">
    <property type="component" value="Chromosome"/>
</dbReference>
<dbReference type="OrthoDB" id="9812722at2"/>
<proteinExistence type="predicted"/>
<dbReference type="AlphaFoldDB" id="A0A516SMP0"/>
<evidence type="ECO:0008006" key="4">
    <source>
        <dbReference type="Google" id="ProtNLM"/>
    </source>
</evidence>
<dbReference type="EMBL" id="CP041730">
    <property type="protein sequence ID" value="QDQ29423.1"/>
    <property type="molecule type" value="Genomic_DNA"/>
</dbReference>
<feature type="compositionally biased region" description="Basic and acidic residues" evidence="1">
    <location>
        <begin position="176"/>
        <end position="186"/>
    </location>
</feature>
<name>A0A516SMP0_9NEIS</name>
<evidence type="ECO:0000256" key="1">
    <source>
        <dbReference type="SAM" id="MobiDB-lite"/>
    </source>
</evidence>
<evidence type="ECO:0000313" key="2">
    <source>
        <dbReference type="EMBL" id="QDQ29423.1"/>
    </source>
</evidence>
<evidence type="ECO:0000313" key="3">
    <source>
        <dbReference type="Proteomes" id="UP000317550"/>
    </source>
</evidence>
<keyword evidence="3" id="KW-1185">Reference proteome</keyword>
<accession>A0A516SMP0</accession>
<dbReference type="InterPro" id="IPR021973">
    <property type="entry name" value="SprA-related"/>
</dbReference>
<feature type="region of interest" description="Disordered" evidence="1">
    <location>
        <begin position="168"/>
        <end position="206"/>
    </location>
</feature>